<name>A0ACC4E998_PURLI</name>
<protein>
    <submittedName>
        <fullName evidence="1">Uncharacterized protein</fullName>
    </submittedName>
</protein>
<organism evidence="1 2">
    <name type="scientific">Purpureocillium lilacinum</name>
    <name type="common">Paecilomyces lilacinus</name>
    <dbReference type="NCBI Taxonomy" id="33203"/>
    <lineage>
        <taxon>Eukaryota</taxon>
        <taxon>Fungi</taxon>
        <taxon>Dikarya</taxon>
        <taxon>Ascomycota</taxon>
        <taxon>Pezizomycotina</taxon>
        <taxon>Sordariomycetes</taxon>
        <taxon>Hypocreomycetidae</taxon>
        <taxon>Hypocreales</taxon>
        <taxon>Ophiocordycipitaceae</taxon>
        <taxon>Purpureocillium</taxon>
    </lineage>
</organism>
<evidence type="ECO:0000313" key="2">
    <source>
        <dbReference type="Proteomes" id="UP001638806"/>
    </source>
</evidence>
<comment type="caution">
    <text evidence="1">The sequence shown here is derived from an EMBL/GenBank/DDBJ whole genome shotgun (WGS) entry which is preliminary data.</text>
</comment>
<proteinExistence type="predicted"/>
<evidence type="ECO:0000313" key="1">
    <source>
        <dbReference type="EMBL" id="KAL3965224.1"/>
    </source>
</evidence>
<keyword evidence="2" id="KW-1185">Reference proteome</keyword>
<gene>
    <name evidence="1" type="ORF">ACCO45_002228</name>
</gene>
<dbReference type="EMBL" id="JBGNUJ010000002">
    <property type="protein sequence ID" value="KAL3965224.1"/>
    <property type="molecule type" value="Genomic_DNA"/>
</dbReference>
<accession>A0ACC4E998</accession>
<dbReference type="Proteomes" id="UP001638806">
    <property type="component" value="Unassembled WGS sequence"/>
</dbReference>
<sequence length="216" mass="24111">MLYQKNAVRKTMHARRQRPPARRPRLVVAVQGRYESLLERLRLWPESLDAQSNDEKRNDAEMQRPFCTAVSSVSEPVIQQVCRKETTTIPLYMSRVSEACVSATVLGLIREERISPKRPGHADRSLPDCGHLDTSAKDLGDMETSAVRVDSESHAPRCLCSATQTLSGIRDTAAVTSLGVTKGDDEETKKQKAAASAEADRHMQIMRDRKPRLSIS</sequence>
<reference evidence="1" key="1">
    <citation type="submission" date="2024-12" db="EMBL/GenBank/DDBJ databases">
        <title>Comparative genomics and development of molecular markers within Purpureocillium lilacinum and among Purpureocillium species.</title>
        <authorList>
            <person name="Yeh Z.-Y."/>
            <person name="Ni N.-T."/>
            <person name="Lo P.-H."/>
            <person name="Mushyakhwo K."/>
            <person name="Lin C.-F."/>
            <person name="Nai Y.-S."/>
        </authorList>
    </citation>
    <scope>NUCLEOTIDE SEQUENCE</scope>
    <source>
        <strain evidence="1">NCHU-NPUST-175</strain>
    </source>
</reference>